<name>A0A8J3CIJ9_9BURK</name>
<dbReference type="Pfam" id="PF00892">
    <property type="entry name" value="EamA"/>
    <property type="match status" value="1"/>
</dbReference>
<dbReference type="Proteomes" id="UP000614287">
    <property type="component" value="Unassembled WGS sequence"/>
</dbReference>
<gene>
    <name evidence="7" type="ORF">GCM10009007_16720</name>
</gene>
<evidence type="ECO:0000256" key="2">
    <source>
        <dbReference type="ARBA" id="ARBA00022692"/>
    </source>
</evidence>
<comment type="caution">
    <text evidence="7">The sequence shown here is derived from an EMBL/GenBank/DDBJ whole genome shotgun (WGS) entry which is preliminary data.</text>
</comment>
<feature type="transmembrane region" description="Helical" evidence="5">
    <location>
        <begin position="118"/>
        <end position="139"/>
    </location>
</feature>
<keyword evidence="3 5" id="KW-1133">Transmembrane helix</keyword>
<feature type="transmembrane region" description="Helical" evidence="5">
    <location>
        <begin position="177"/>
        <end position="200"/>
    </location>
</feature>
<keyword evidence="8" id="KW-1185">Reference proteome</keyword>
<accession>A0A8J3CIJ9</accession>
<dbReference type="EMBL" id="BMZG01000008">
    <property type="protein sequence ID" value="GHA76315.1"/>
    <property type="molecule type" value="Genomic_DNA"/>
</dbReference>
<proteinExistence type="predicted"/>
<dbReference type="InterPro" id="IPR000620">
    <property type="entry name" value="EamA_dom"/>
</dbReference>
<evidence type="ECO:0000256" key="4">
    <source>
        <dbReference type="ARBA" id="ARBA00023136"/>
    </source>
</evidence>
<evidence type="ECO:0000313" key="8">
    <source>
        <dbReference type="Proteomes" id="UP000614287"/>
    </source>
</evidence>
<dbReference type="InterPro" id="IPR037185">
    <property type="entry name" value="EmrE-like"/>
</dbReference>
<keyword evidence="4 5" id="KW-0472">Membrane</keyword>
<evidence type="ECO:0000256" key="5">
    <source>
        <dbReference type="SAM" id="Phobius"/>
    </source>
</evidence>
<dbReference type="AlphaFoldDB" id="A0A8J3CIJ9"/>
<feature type="transmembrane region" description="Helical" evidence="5">
    <location>
        <begin position="68"/>
        <end position="88"/>
    </location>
</feature>
<organism evidence="7 8">
    <name type="scientific">Formosimonas limnophila</name>
    <dbReference type="NCBI Taxonomy" id="1384487"/>
    <lineage>
        <taxon>Bacteria</taxon>
        <taxon>Pseudomonadati</taxon>
        <taxon>Pseudomonadota</taxon>
        <taxon>Betaproteobacteria</taxon>
        <taxon>Burkholderiales</taxon>
        <taxon>Burkholderiaceae</taxon>
        <taxon>Formosimonas</taxon>
    </lineage>
</organism>
<reference evidence="7" key="1">
    <citation type="journal article" date="2014" name="Int. J. Syst. Evol. Microbiol.">
        <title>Complete genome sequence of Corynebacterium casei LMG S-19264T (=DSM 44701T), isolated from a smear-ripened cheese.</title>
        <authorList>
            <consortium name="US DOE Joint Genome Institute (JGI-PGF)"/>
            <person name="Walter F."/>
            <person name="Albersmeier A."/>
            <person name="Kalinowski J."/>
            <person name="Ruckert C."/>
        </authorList>
    </citation>
    <scope>NUCLEOTIDE SEQUENCE</scope>
    <source>
        <strain evidence="7">KCTC 32501</strain>
    </source>
</reference>
<feature type="transmembrane region" description="Helical" evidence="5">
    <location>
        <begin position="33"/>
        <end position="56"/>
    </location>
</feature>
<keyword evidence="2 5" id="KW-0812">Transmembrane</keyword>
<dbReference type="SUPFAM" id="SSF103481">
    <property type="entry name" value="Multidrug resistance efflux transporter EmrE"/>
    <property type="match status" value="1"/>
</dbReference>
<dbReference type="GO" id="GO:0016020">
    <property type="term" value="C:membrane"/>
    <property type="evidence" value="ECO:0007669"/>
    <property type="project" value="UniProtKB-SubCell"/>
</dbReference>
<dbReference type="PANTHER" id="PTHR22911">
    <property type="entry name" value="ACYL-MALONYL CONDENSING ENZYME-RELATED"/>
    <property type="match status" value="1"/>
</dbReference>
<feature type="domain" description="EamA" evidence="6">
    <location>
        <begin position="148"/>
        <end position="273"/>
    </location>
</feature>
<feature type="transmembrane region" description="Helical" evidence="5">
    <location>
        <begin position="206"/>
        <end position="223"/>
    </location>
</feature>
<comment type="subcellular location">
    <subcellularLocation>
        <location evidence="1">Membrane</location>
        <topology evidence="1">Multi-pass membrane protein</topology>
    </subcellularLocation>
</comment>
<feature type="transmembrane region" description="Helical" evidence="5">
    <location>
        <begin position="261"/>
        <end position="281"/>
    </location>
</feature>
<feature type="transmembrane region" description="Helical" evidence="5">
    <location>
        <begin position="145"/>
        <end position="165"/>
    </location>
</feature>
<protein>
    <submittedName>
        <fullName evidence="7">Membrane protein</fullName>
    </submittedName>
</protein>
<evidence type="ECO:0000256" key="3">
    <source>
        <dbReference type="ARBA" id="ARBA00022989"/>
    </source>
</evidence>
<evidence type="ECO:0000256" key="1">
    <source>
        <dbReference type="ARBA" id="ARBA00004141"/>
    </source>
</evidence>
<sequence>MQSLWMLAASFFFALMGMFIKLAGTQHNLGEIVFFRGVPSVLAIGFFALYHHYPLLGDQLKTHARRNISGVTSMWLGAYSTTLLPLGTASTLKYTSPLFIAAALLFQSYYPGILRQQWLRFGALGLGFIGVLLICNPFVDNGLHSGALFAALMSGLMGATAYLTVRSLGKLGEPEWRTVLLFSTSVLLTGAVGVGLLGISSYTWTSFGYLMGIGLSGLFGQLCMTRAFSRGSATLAATLQYSGIIFSAMLGYWIWLETVDTIGFMGISLVIISGLAATWYVRNLRSAPNTSKG</sequence>
<reference evidence="7" key="2">
    <citation type="submission" date="2020-09" db="EMBL/GenBank/DDBJ databases">
        <authorList>
            <person name="Sun Q."/>
            <person name="Kim S."/>
        </authorList>
    </citation>
    <scope>NUCLEOTIDE SEQUENCE</scope>
    <source>
        <strain evidence="7">KCTC 32501</strain>
    </source>
</reference>
<dbReference type="PANTHER" id="PTHR22911:SF6">
    <property type="entry name" value="SOLUTE CARRIER FAMILY 35 MEMBER G1"/>
    <property type="match status" value="1"/>
</dbReference>
<dbReference type="RefSeq" id="WP_189493500.1">
    <property type="nucleotide sequence ID" value="NZ_BMZG01000008.1"/>
</dbReference>
<evidence type="ECO:0000259" key="6">
    <source>
        <dbReference type="Pfam" id="PF00892"/>
    </source>
</evidence>
<feature type="transmembrane region" description="Helical" evidence="5">
    <location>
        <begin position="235"/>
        <end position="255"/>
    </location>
</feature>
<evidence type="ECO:0000313" key="7">
    <source>
        <dbReference type="EMBL" id="GHA76315.1"/>
    </source>
</evidence>